<protein>
    <submittedName>
        <fullName evidence="1">Uncharacterized protein</fullName>
    </submittedName>
</protein>
<accession>A0A0K2UTI6</accession>
<dbReference type="AlphaFoldDB" id="A0A0K2UTI6"/>
<reference evidence="1" key="1">
    <citation type="submission" date="2014-05" db="EMBL/GenBank/DDBJ databases">
        <authorList>
            <person name="Chronopoulou M."/>
        </authorList>
    </citation>
    <scope>NUCLEOTIDE SEQUENCE</scope>
    <source>
        <tissue evidence="1">Whole organism</tissue>
    </source>
</reference>
<sequence length="39" mass="4852">MVLPLRSFHREKLLFLEDNKILQGFPRRKRWIDDSNRLL</sequence>
<organism evidence="1">
    <name type="scientific">Lepeophtheirus salmonis</name>
    <name type="common">Salmon louse</name>
    <name type="synonym">Caligus salmonis</name>
    <dbReference type="NCBI Taxonomy" id="72036"/>
    <lineage>
        <taxon>Eukaryota</taxon>
        <taxon>Metazoa</taxon>
        <taxon>Ecdysozoa</taxon>
        <taxon>Arthropoda</taxon>
        <taxon>Crustacea</taxon>
        <taxon>Multicrustacea</taxon>
        <taxon>Hexanauplia</taxon>
        <taxon>Copepoda</taxon>
        <taxon>Siphonostomatoida</taxon>
        <taxon>Caligidae</taxon>
        <taxon>Lepeophtheirus</taxon>
    </lineage>
</organism>
<proteinExistence type="predicted"/>
<name>A0A0K2UTI6_LEPSM</name>
<dbReference type="EMBL" id="HACA01024228">
    <property type="protein sequence ID" value="CDW41589.1"/>
    <property type="molecule type" value="Transcribed_RNA"/>
</dbReference>
<evidence type="ECO:0000313" key="1">
    <source>
        <dbReference type="EMBL" id="CDW41589.1"/>
    </source>
</evidence>